<name>A0ABD0JBU8_9CAEN</name>
<feature type="compositionally biased region" description="Basic and acidic residues" evidence="3">
    <location>
        <begin position="147"/>
        <end position="176"/>
    </location>
</feature>
<sequence length="382" mass="43208">MGDQQREMQELQDSNTSLQVQLDHMTSYVHNSSGSSQTLFTELASMSDMPEGHSQMHNLDRVTSLSAEMLDEDDFECDDDDYIYTDTAMTSSSFMTDESGDFPDSPGLHGDASGRSAEHQPMPDTVLDMMGEAGAEWGEGTVAEKNQKHMHDNHHDRSVGSHTDHDRKSSPGEQRRQLALTEELQMLLMEMSTDVDHGEERKDVSSSRDDDSEDESCSLDDFHPHQRMDHRVHRQFSLPTIQPDITDILQDQQKRIQELQKERDALQDKACGGLSPSEVLQQTRSERDAAFKRVNQLEHDLAQSRQDVASLGGQLMAAIQQKVSISQELDQWQVDLSEVLMAQMHSRITEQQRAEQAIGQLEKQVKAKRPSPIPSPFKLHKK</sequence>
<comment type="caution">
    <text evidence="4">The sequence shown here is derived from an EMBL/GenBank/DDBJ whole genome shotgun (WGS) entry which is preliminary data.</text>
</comment>
<dbReference type="PANTHER" id="PTHR32123:SF13">
    <property type="entry name" value="BICAUDAL D-RELATED PROTEIN HOMOLOG"/>
    <property type="match status" value="1"/>
</dbReference>
<evidence type="ECO:0000256" key="2">
    <source>
        <dbReference type="SAM" id="Coils"/>
    </source>
</evidence>
<dbReference type="Proteomes" id="UP001519460">
    <property type="component" value="Unassembled WGS sequence"/>
</dbReference>
<keyword evidence="1 2" id="KW-0175">Coiled coil</keyword>
<organism evidence="4 5">
    <name type="scientific">Batillaria attramentaria</name>
    <dbReference type="NCBI Taxonomy" id="370345"/>
    <lineage>
        <taxon>Eukaryota</taxon>
        <taxon>Metazoa</taxon>
        <taxon>Spiralia</taxon>
        <taxon>Lophotrochozoa</taxon>
        <taxon>Mollusca</taxon>
        <taxon>Gastropoda</taxon>
        <taxon>Caenogastropoda</taxon>
        <taxon>Sorbeoconcha</taxon>
        <taxon>Cerithioidea</taxon>
        <taxon>Batillariidae</taxon>
        <taxon>Batillaria</taxon>
    </lineage>
</organism>
<feature type="coiled-coil region" evidence="2">
    <location>
        <begin position="249"/>
        <end position="307"/>
    </location>
</feature>
<feature type="region of interest" description="Disordered" evidence="3">
    <location>
        <begin position="362"/>
        <end position="382"/>
    </location>
</feature>
<dbReference type="PANTHER" id="PTHR32123">
    <property type="entry name" value="BICD FAMILY-LIKE CARGO ADAPTER"/>
    <property type="match status" value="1"/>
</dbReference>
<feature type="compositionally biased region" description="Low complexity" evidence="3">
    <location>
        <begin position="178"/>
        <end position="191"/>
    </location>
</feature>
<evidence type="ECO:0000256" key="1">
    <source>
        <dbReference type="ARBA" id="ARBA00023054"/>
    </source>
</evidence>
<feature type="region of interest" description="Disordered" evidence="3">
    <location>
        <begin position="93"/>
        <end position="123"/>
    </location>
</feature>
<reference evidence="4 5" key="1">
    <citation type="journal article" date="2023" name="Sci. Data">
        <title>Genome assembly of the Korean intertidal mud-creeper Batillaria attramentaria.</title>
        <authorList>
            <person name="Patra A.K."/>
            <person name="Ho P.T."/>
            <person name="Jun S."/>
            <person name="Lee S.J."/>
            <person name="Kim Y."/>
            <person name="Won Y.J."/>
        </authorList>
    </citation>
    <scope>NUCLEOTIDE SEQUENCE [LARGE SCALE GENOMIC DNA]</scope>
    <source>
        <strain evidence="4">Wonlab-2016</strain>
    </source>
</reference>
<evidence type="ECO:0000313" key="4">
    <source>
        <dbReference type="EMBL" id="KAK7469535.1"/>
    </source>
</evidence>
<evidence type="ECO:0000313" key="5">
    <source>
        <dbReference type="Proteomes" id="UP001519460"/>
    </source>
</evidence>
<keyword evidence="5" id="KW-1185">Reference proteome</keyword>
<gene>
    <name evidence="4" type="ORF">BaRGS_00036441</name>
</gene>
<protein>
    <submittedName>
        <fullName evidence="4">Uncharacterized protein</fullName>
    </submittedName>
</protein>
<feature type="region of interest" description="Disordered" evidence="3">
    <location>
        <begin position="147"/>
        <end position="226"/>
    </location>
</feature>
<dbReference type="EMBL" id="JACVVK020000513">
    <property type="protein sequence ID" value="KAK7469535.1"/>
    <property type="molecule type" value="Genomic_DNA"/>
</dbReference>
<feature type="compositionally biased region" description="Basic and acidic residues" evidence="3">
    <location>
        <begin position="194"/>
        <end position="209"/>
    </location>
</feature>
<dbReference type="InterPro" id="IPR051149">
    <property type="entry name" value="Spindly/BICDR_Dynein_Adapter"/>
</dbReference>
<proteinExistence type="predicted"/>
<dbReference type="AlphaFoldDB" id="A0ABD0JBU8"/>
<accession>A0ABD0JBU8</accession>
<evidence type="ECO:0000256" key="3">
    <source>
        <dbReference type="SAM" id="MobiDB-lite"/>
    </source>
</evidence>